<evidence type="ECO:0000313" key="4">
    <source>
        <dbReference type="EMBL" id="MQQ30761.1"/>
    </source>
</evidence>
<feature type="non-terminal residue" evidence="4">
    <location>
        <position position="2234"/>
    </location>
</feature>
<feature type="non-terminal residue" evidence="4">
    <location>
        <position position="1"/>
    </location>
</feature>
<dbReference type="PANTHER" id="PTHR10174:SF130">
    <property type="entry name" value="ALPHA-TOCOPHEROL TRANSFER PROTEIN-LIKE"/>
    <property type="match status" value="1"/>
</dbReference>
<protein>
    <recommendedName>
        <fullName evidence="3">Atypical Rib domain-containing protein</fullName>
    </recommendedName>
</protein>
<gene>
    <name evidence="4" type="ORF">GEZ84_10560</name>
</gene>
<feature type="region of interest" description="Disordered" evidence="2">
    <location>
        <begin position="1863"/>
        <end position="1889"/>
    </location>
</feature>
<dbReference type="Gene3D" id="3.10.20.890">
    <property type="match status" value="3"/>
</dbReference>
<dbReference type="PANTHER" id="PTHR10174">
    <property type="entry name" value="ALPHA-TOCOPHEROL TRANSFER PROTEIN-RELATED"/>
    <property type="match status" value="1"/>
</dbReference>
<feature type="region of interest" description="Disordered" evidence="2">
    <location>
        <begin position="1719"/>
        <end position="1739"/>
    </location>
</feature>
<feature type="compositionally biased region" description="Low complexity" evidence="2">
    <location>
        <begin position="1720"/>
        <end position="1739"/>
    </location>
</feature>
<evidence type="ECO:0000256" key="2">
    <source>
        <dbReference type="SAM" id="MobiDB-lite"/>
    </source>
</evidence>
<dbReference type="Gene3D" id="2.60.40.4140">
    <property type="match status" value="4"/>
</dbReference>
<organism evidence="4 5">
    <name type="scientific">Streptococcus mitis</name>
    <dbReference type="NCBI Taxonomy" id="28037"/>
    <lineage>
        <taxon>Bacteria</taxon>
        <taxon>Bacillati</taxon>
        <taxon>Bacillota</taxon>
        <taxon>Bacilli</taxon>
        <taxon>Lactobacillales</taxon>
        <taxon>Streptococcaceae</taxon>
        <taxon>Streptococcus</taxon>
        <taxon>Streptococcus mitis group</taxon>
    </lineage>
</organism>
<dbReference type="Proteomes" id="UP000438885">
    <property type="component" value="Unassembled WGS sequence"/>
</dbReference>
<accession>A0A6I1TYM0</accession>
<sequence>AEANKKAEEDRKRLSKISASMGEYLAKSIGLPNMDSAVTKVNAAVTAIEEALKNPNADLTAVIKQAKAAEASIANAVLRAHNGKRSVLNGRQMERGSQFRGRNTQVGQRKVGSDQVTGPNGQVLKTYVSGENSSSTNHLNDHIAVTTKPVYDANGKITSIIWTVIENPKANRGFTNIRKWIQVPDQVNMPDTIVSAPYWSTITDASGNLTADMTKLPIDDAERTLLPPVFDRFERRGTETLNRDQFGNANQGFTTLYSPDEQYNLLKALSDNSDQWKKPIWNEINSAIIPKTSENRVIWQNVQIGGGPDEVHVTRFQTTVKDGVTNADLKNMKLLYGSGHHSTTFAAVGLETNPLGLSYEQAYPVEAAQGGQYFVKQVEAPYITNSYANAGLKWWYNDSPSNAYTDPNQYLVKKGTNEIGAGKLPDGSQIEWRDSNGQKIEKRDVGRTPGVFDNKIHVTFPDGTTKDVPTQFIVKPYTPRITNKLVEGKEQQNIQVKNAAPGKKVYLYENGTKIREAVAGNDGRVTFSNVPLKNNAVYKVQTVVDNQPSYAQNGVTKTSVESDYSNEVRATNIDKTGPVITAGDNNGRINLTVGQPANVRLSASDVTTGNSGMKSLTYDASASTGTNLSQPNTNFNNVLTASNPVKNNDGSMATTLTGTPNKVGLYENVKVIATDTLGNRTEKAVTVAVNPAPPTIATDLNNKVGQSANVVVNVGSDIPNNSTVTLQGPNNSTYTGTVTNGTATINVPNVQAGSYVAKTNVNLPNNKGTLTSESSAPVTSTPDAIQPVITGVPANKQIEIVVGDSVDLAVTASDNATGNSGIKTFNGLAFVPIPAGSGSLSLENKHVNADKTMSANLRGTITKPGTYDNYIFAATDGSGNTTNDTVTIVARPSTPKVTNDLDEEGGKPTAITVTDIDPQATKVTVTVGKKSVTKDIPAGTTSVTVTPTELGFTDGVLPTTGTVTAKVAAQDSRRPAGTLIESTVSNPVSITRETEKPVATSLLVEVKDPATGQWKLTPQGTAQNLPEHTFYAGDELRFTTTFTDNSGYIKRTNVHQGTTGQTILSNANVLDNSFGEANANNISTMTEATSTNPATLVVTGTVKEGLQYRDGNSATRSISAEDAASNRSDGVTFRIKQGKLSERNAKLNPTEKPTVNDLSSPTETEKATLITNIKAAHGVDGRIKNVTITGDTATIQYNDDTTRTLKVADIAKPKAPTVTNDLSNQGGLAKNITITNIEPKATSVTVKVGDITRTIPKPVGETTLTVTPTDLSLTAGLLPKDGAVKATANVTDSSGVTTPSEDSAAVNITPETIKPVATNTVVEVKDRATGLWKAVPQGTAQNLPQHTFYAGDELRFTTTFTDNSGYIKKTNVHQGGTGHTIISNVLDDKFGQANADNISSLTEATSTNPAKLEVTGKVKDELRYETGNAATRSISAEDAADNRSTGSTFRIKQGSLAVRNVNLNPDKKIKVTNLSALTDTEKDSIKEAVKNAHDTTTEKEKDRIQDVTFEGNDVKITYKDGESRTKPISDLAMEVNPPVIENLSERGGLPNQSITVTNVLPGATVTLTVAGQTVKKRAEDNANSVTFTPNDLIEVYKANDGLLPSSTRPNVTATQSVPAGPNTTEELTSESSSGTITKETEKPNVEVVLQVKDANGNWVNQPKKAVRDSARDEERRSTQGYELFAGDEYRFVVKATDNSGKVRSLEVWDARNVQTNMTETTHNSNGTITNITGTPTTATTADPARLTIEGKYNENQRYLPGNLWTRQIRTKDLSENTNNDTTFKVVQGKLSEKFPGQVPATVQVSNATTPSETDKQKIVDAVKGSNPQEANRISGYALKDNGAVVDGKVTVIITYKDGTTNEVKVPVSDSDASQSASASASTSASQSASTSASQSASTSASQSASTSASQSASTSASQSASTSASKSASTSASQSASTSASKSASTSASQSASTSASQSASTSASQSASTSASKSASTSASQSASTSASQSASTSASQSASTSASKSASTSASQSASTSASQSASTSASQSASTSASQSASTSASQSASTSASQSASTSASQSASTSASQSASTSASQSASTSASQSASTSASQSASTSASQSASTSASASASTSASQSASTSASQSASTSASQSASTSASQSASTSASQSASTSASQSASTSASQSASTSASQSASTSASQSASTSASQSASTSASESASTSASQSASTSASESASTSASASASTSASESAST</sequence>
<dbReference type="InterPro" id="IPR044024">
    <property type="entry name" value="aRib"/>
</dbReference>
<feature type="compositionally biased region" description="Polar residues" evidence="2">
    <location>
        <begin position="1604"/>
        <end position="1617"/>
    </location>
</feature>
<feature type="compositionally biased region" description="Low complexity" evidence="2">
    <location>
        <begin position="1872"/>
        <end position="1889"/>
    </location>
</feature>
<proteinExistence type="predicted"/>
<evidence type="ECO:0000259" key="3">
    <source>
        <dbReference type="Pfam" id="PF18938"/>
    </source>
</evidence>
<reference evidence="4 5" key="1">
    <citation type="submission" date="2019-10" db="EMBL/GenBank/DDBJ databases">
        <title>Streptococcus mitis of the oral and urogenital tracts.</title>
        <authorList>
            <person name="Price T."/>
            <person name="Mores C.R."/>
            <person name="Putonti C."/>
            <person name="Wolfe A.J."/>
        </authorList>
    </citation>
    <scope>NUCLEOTIDE SEQUENCE [LARGE SCALE GENOMIC DNA]</scope>
    <source>
        <strain evidence="4 5">SM10</strain>
    </source>
</reference>
<feature type="domain" description="Atypical Rib" evidence="3">
    <location>
        <begin position="1464"/>
        <end position="1529"/>
    </location>
</feature>
<evidence type="ECO:0000256" key="1">
    <source>
        <dbReference type="ARBA" id="ARBA00022729"/>
    </source>
</evidence>
<feature type="compositionally biased region" description="Low complexity" evidence="2">
    <location>
        <begin position="1623"/>
        <end position="1635"/>
    </location>
</feature>
<dbReference type="RefSeq" id="WP_265586406.1">
    <property type="nucleotide sequence ID" value="NZ_WIJP01000029.1"/>
</dbReference>
<name>A0A6I1TYM0_STRMT</name>
<evidence type="ECO:0000313" key="5">
    <source>
        <dbReference type="Proteomes" id="UP000438885"/>
    </source>
</evidence>
<feature type="region of interest" description="Disordered" evidence="2">
    <location>
        <begin position="1908"/>
        <end position="2234"/>
    </location>
</feature>
<keyword evidence="1" id="KW-0732">Signal</keyword>
<dbReference type="Pfam" id="PF18938">
    <property type="entry name" value="aRib"/>
    <property type="match status" value="1"/>
</dbReference>
<dbReference type="GO" id="GO:0016020">
    <property type="term" value="C:membrane"/>
    <property type="evidence" value="ECO:0007669"/>
    <property type="project" value="TreeGrafter"/>
</dbReference>
<feature type="region of interest" description="Disordered" evidence="2">
    <location>
        <begin position="1602"/>
        <end position="1640"/>
    </location>
</feature>
<feature type="region of interest" description="Disordered" evidence="2">
    <location>
        <begin position="97"/>
        <end position="121"/>
    </location>
</feature>
<dbReference type="GO" id="GO:1902936">
    <property type="term" value="F:phosphatidylinositol bisphosphate binding"/>
    <property type="evidence" value="ECO:0007669"/>
    <property type="project" value="TreeGrafter"/>
</dbReference>
<dbReference type="EMBL" id="WIJP01000029">
    <property type="protein sequence ID" value="MQQ30761.1"/>
    <property type="molecule type" value="Genomic_DNA"/>
</dbReference>
<comment type="caution">
    <text evidence="4">The sequence shown here is derived from an EMBL/GenBank/DDBJ whole genome shotgun (WGS) entry which is preliminary data.</text>
</comment>